<comment type="caution">
    <text evidence="2">The sequence shown here is derived from an EMBL/GenBank/DDBJ whole genome shotgun (WGS) entry which is preliminary data.</text>
</comment>
<evidence type="ECO:0000256" key="1">
    <source>
        <dbReference type="SAM" id="MobiDB-lite"/>
    </source>
</evidence>
<accession>A0A918YNX8</accession>
<organism evidence="2 3">
    <name type="scientific">Streptomyces alanosinicus</name>
    <dbReference type="NCBI Taxonomy" id="68171"/>
    <lineage>
        <taxon>Bacteria</taxon>
        <taxon>Bacillati</taxon>
        <taxon>Actinomycetota</taxon>
        <taxon>Actinomycetes</taxon>
        <taxon>Kitasatosporales</taxon>
        <taxon>Streptomycetaceae</taxon>
        <taxon>Streptomyces</taxon>
    </lineage>
</organism>
<gene>
    <name evidence="2" type="ORF">GCM10010339_62480</name>
</gene>
<reference evidence="2" key="1">
    <citation type="journal article" date="2014" name="Int. J. Syst. Evol. Microbiol.">
        <title>Complete genome sequence of Corynebacterium casei LMG S-19264T (=DSM 44701T), isolated from a smear-ripened cheese.</title>
        <authorList>
            <consortium name="US DOE Joint Genome Institute (JGI-PGF)"/>
            <person name="Walter F."/>
            <person name="Albersmeier A."/>
            <person name="Kalinowski J."/>
            <person name="Ruckert C."/>
        </authorList>
    </citation>
    <scope>NUCLEOTIDE SEQUENCE</scope>
    <source>
        <strain evidence="2">JCM 4714</strain>
    </source>
</reference>
<dbReference type="AlphaFoldDB" id="A0A918YNX8"/>
<reference evidence="2" key="2">
    <citation type="submission" date="2020-09" db="EMBL/GenBank/DDBJ databases">
        <authorList>
            <person name="Sun Q."/>
            <person name="Ohkuma M."/>
        </authorList>
    </citation>
    <scope>NUCLEOTIDE SEQUENCE</scope>
    <source>
        <strain evidence="2">JCM 4714</strain>
    </source>
</reference>
<feature type="region of interest" description="Disordered" evidence="1">
    <location>
        <begin position="1"/>
        <end position="38"/>
    </location>
</feature>
<keyword evidence="3" id="KW-1185">Reference proteome</keyword>
<dbReference type="EMBL" id="BMVG01000020">
    <property type="protein sequence ID" value="GHE09602.1"/>
    <property type="molecule type" value="Genomic_DNA"/>
</dbReference>
<name>A0A918YNX8_9ACTN</name>
<sequence>MSRRRRGVRPIGVGDGELAQESGSAGQQASGPRAGRAGAWEVRARAHDFTIDYSESHLQGIDGISVTLRGYVATHVRRHLGVE</sequence>
<evidence type="ECO:0000313" key="3">
    <source>
        <dbReference type="Proteomes" id="UP000655443"/>
    </source>
</evidence>
<proteinExistence type="predicted"/>
<protein>
    <submittedName>
        <fullName evidence="2">Uncharacterized protein</fullName>
    </submittedName>
</protein>
<evidence type="ECO:0000313" key="2">
    <source>
        <dbReference type="EMBL" id="GHE09602.1"/>
    </source>
</evidence>
<dbReference type="Proteomes" id="UP000655443">
    <property type="component" value="Unassembled WGS sequence"/>
</dbReference>
<feature type="compositionally biased region" description="Polar residues" evidence="1">
    <location>
        <begin position="21"/>
        <end position="30"/>
    </location>
</feature>